<dbReference type="InterPro" id="IPR025422">
    <property type="entry name" value="TGA_domain"/>
</dbReference>
<organism evidence="2 3">
    <name type="scientific">Coptis chinensis</name>
    <dbReference type="NCBI Taxonomy" id="261450"/>
    <lineage>
        <taxon>Eukaryota</taxon>
        <taxon>Viridiplantae</taxon>
        <taxon>Streptophyta</taxon>
        <taxon>Embryophyta</taxon>
        <taxon>Tracheophyta</taxon>
        <taxon>Spermatophyta</taxon>
        <taxon>Magnoliopsida</taxon>
        <taxon>Ranunculales</taxon>
        <taxon>Ranunculaceae</taxon>
        <taxon>Coptidoideae</taxon>
        <taxon>Coptis</taxon>
    </lineage>
</organism>
<dbReference type="PANTHER" id="PTHR46354">
    <property type="entry name" value="DOG1 DOMAIN-CONTAINING PROTEIN"/>
    <property type="match status" value="1"/>
</dbReference>
<evidence type="ECO:0000313" key="2">
    <source>
        <dbReference type="EMBL" id="KAF9587710.1"/>
    </source>
</evidence>
<dbReference type="GO" id="GO:0043565">
    <property type="term" value="F:sequence-specific DNA binding"/>
    <property type="evidence" value="ECO:0007669"/>
    <property type="project" value="InterPro"/>
</dbReference>
<protein>
    <recommendedName>
        <fullName evidence="1">DOG1 domain-containing protein</fullName>
    </recommendedName>
</protein>
<keyword evidence="3" id="KW-1185">Reference proteome</keyword>
<evidence type="ECO:0000313" key="3">
    <source>
        <dbReference type="Proteomes" id="UP000631114"/>
    </source>
</evidence>
<name>A0A835LAY9_9MAGN</name>
<accession>A0A835LAY9</accession>
<reference evidence="2 3" key="1">
    <citation type="submission" date="2020-10" db="EMBL/GenBank/DDBJ databases">
        <title>The Coptis chinensis genome and diversification of protoberbering-type alkaloids.</title>
        <authorList>
            <person name="Wang B."/>
            <person name="Shu S."/>
            <person name="Song C."/>
            <person name="Liu Y."/>
        </authorList>
    </citation>
    <scope>NUCLEOTIDE SEQUENCE [LARGE SCALE GENOMIC DNA]</scope>
    <source>
        <strain evidence="2">HL-2020</strain>
        <tissue evidence="2">Leaf</tissue>
    </source>
</reference>
<proteinExistence type="predicted"/>
<comment type="caution">
    <text evidence="2">The sequence shown here is derived from an EMBL/GenBank/DDBJ whole genome shotgun (WGS) entry which is preliminary data.</text>
</comment>
<dbReference type="AlphaFoldDB" id="A0A835LAY9"/>
<gene>
    <name evidence="2" type="ORF">IFM89_004687</name>
</gene>
<dbReference type="EMBL" id="JADFTS010000009">
    <property type="protein sequence ID" value="KAF9587710.1"/>
    <property type="molecule type" value="Genomic_DNA"/>
</dbReference>
<dbReference type="InterPro" id="IPR051886">
    <property type="entry name" value="Seed_Dev/Stress_Resp_Reg"/>
</dbReference>
<dbReference type="PANTHER" id="PTHR46354:SF7">
    <property type="entry name" value="PROTEIN DOG1-LIKE 1"/>
    <property type="match status" value="1"/>
</dbReference>
<sequence>MTSSEQDSSRCCFINWVAQQGEDLERLLKALQEDSKDDIKLRHMAEISMKHFEEYFTLQDNQRRGEVVHLDGKFARNNCRSTISYGGLYSNHSNESDGDVDCALDTSALVLASILEEADKLRLKTLREIINILTPLQATDFLMATMKLHLSVHEWGKRRDHKHGRLSDN</sequence>
<dbReference type="OrthoDB" id="542841at2759"/>
<dbReference type="PROSITE" id="PS51806">
    <property type="entry name" value="DOG1"/>
    <property type="match status" value="1"/>
</dbReference>
<feature type="domain" description="DOG1" evidence="1">
    <location>
        <begin position="1"/>
        <end position="162"/>
    </location>
</feature>
<dbReference type="GO" id="GO:0006351">
    <property type="term" value="P:DNA-templated transcription"/>
    <property type="evidence" value="ECO:0007669"/>
    <property type="project" value="InterPro"/>
</dbReference>
<evidence type="ECO:0000259" key="1">
    <source>
        <dbReference type="PROSITE" id="PS51806"/>
    </source>
</evidence>
<dbReference type="Proteomes" id="UP000631114">
    <property type="component" value="Unassembled WGS sequence"/>
</dbReference>